<accession>A0A450S225</accession>
<organism evidence="1">
    <name type="scientific">Candidatus Kentrum sp. DK</name>
    <dbReference type="NCBI Taxonomy" id="2126562"/>
    <lineage>
        <taxon>Bacteria</taxon>
        <taxon>Pseudomonadati</taxon>
        <taxon>Pseudomonadota</taxon>
        <taxon>Gammaproteobacteria</taxon>
        <taxon>Candidatus Kentrum</taxon>
    </lineage>
</organism>
<proteinExistence type="predicted"/>
<dbReference type="EMBL" id="CAADEY010000012">
    <property type="protein sequence ID" value="VFJ45715.1"/>
    <property type="molecule type" value="Genomic_DNA"/>
</dbReference>
<evidence type="ECO:0000313" key="1">
    <source>
        <dbReference type="EMBL" id="VFJ45715.1"/>
    </source>
</evidence>
<reference evidence="1" key="1">
    <citation type="submission" date="2019-02" db="EMBL/GenBank/DDBJ databases">
        <authorList>
            <person name="Gruber-Vodicka R. H."/>
            <person name="Seah K. B. B."/>
        </authorList>
    </citation>
    <scope>NUCLEOTIDE SEQUENCE</scope>
    <source>
        <strain evidence="1">BECK_DK161</strain>
    </source>
</reference>
<sequence>MIEIEPTKREKTVNAYKTYAEIDASGRMVIESLPFSKGALLEVLIVDQNRQPNERAASWQALMRHVQDLPQSKNISEEDITAEIHEVRSAR</sequence>
<gene>
    <name evidence="1" type="ORF">BECKDK2373C_GA0170839_101238</name>
</gene>
<dbReference type="AlphaFoldDB" id="A0A450S225"/>
<protein>
    <submittedName>
        <fullName evidence="1">Uncharacterized protein</fullName>
    </submittedName>
</protein>
<name>A0A450S225_9GAMM</name>